<dbReference type="NCBIfam" id="TIGR02009">
    <property type="entry name" value="PGMB-YQAB-SF"/>
    <property type="match status" value="1"/>
</dbReference>
<dbReference type="Gene3D" id="1.50.10.10">
    <property type="match status" value="1"/>
</dbReference>
<gene>
    <name evidence="6" type="ORF">SAMN05216282_101168</name>
</gene>
<feature type="domain" description="Glycoside hydrolase family 65 N-terminal" evidence="5">
    <location>
        <begin position="283"/>
        <end position="539"/>
    </location>
</feature>
<dbReference type="Gene3D" id="3.40.50.1000">
    <property type="entry name" value="HAD superfamily/HAD-like"/>
    <property type="match status" value="1"/>
</dbReference>
<dbReference type="InterPro" id="IPR036412">
    <property type="entry name" value="HAD-like_sf"/>
</dbReference>
<dbReference type="Pfam" id="PF03632">
    <property type="entry name" value="Glyco_hydro_65m"/>
    <property type="match status" value="1"/>
</dbReference>
<dbReference type="InterPro" id="IPR005195">
    <property type="entry name" value="Glyco_hydro_65_M"/>
</dbReference>
<keyword evidence="6" id="KW-0378">Hydrolase</keyword>
<dbReference type="GO" id="GO:0005975">
    <property type="term" value="P:carbohydrate metabolic process"/>
    <property type="evidence" value="ECO:0007669"/>
    <property type="project" value="InterPro"/>
</dbReference>
<dbReference type="Gene3D" id="1.10.150.240">
    <property type="entry name" value="Putative phosphatase, domain 2"/>
    <property type="match status" value="1"/>
</dbReference>
<dbReference type="AlphaFoldDB" id="A0A1G8XCJ1"/>
<evidence type="ECO:0000259" key="3">
    <source>
        <dbReference type="Pfam" id="PF03632"/>
    </source>
</evidence>
<dbReference type="GO" id="GO:0016757">
    <property type="term" value="F:glycosyltransferase activity"/>
    <property type="evidence" value="ECO:0007669"/>
    <property type="project" value="UniProtKB-ARBA"/>
</dbReference>
<feature type="domain" description="Glycoside hydrolase family 65 C-terminal" evidence="4">
    <location>
        <begin position="999"/>
        <end position="1059"/>
    </location>
</feature>
<organism evidence="6 7">
    <name type="scientific">Cryobacterium psychrotolerans</name>
    <dbReference type="NCBI Taxonomy" id="386301"/>
    <lineage>
        <taxon>Bacteria</taxon>
        <taxon>Bacillati</taxon>
        <taxon>Actinomycetota</taxon>
        <taxon>Actinomycetes</taxon>
        <taxon>Micrococcales</taxon>
        <taxon>Microbacteriaceae</taxon>
        <taxon>Cryobacterium</taxon>
    </lineage>
</organism>
<evidence type="ECO:0000256" key="2">
    <source>
        <dbReference type="ARBA" id="ARBA00023295"/>
    </source>
</evidence>
<dbReference type="InterPro" id="IPR023198">
    <property type="entry name" value="PGP-like_dom2"/>
</dbReference>
<dbReference type="InterPro" id="IPR012341">
    <property type="entry name" value="6hp_glycosidase-like_sf"/>
</dbReference>
<dbReference type="SUPFAM" id="SSF56784">
    <property type="entry name" value="HAD-like"/>
    <property type="match status" value="1"/>
</dbReference>
<dbReference type="Pfam" id="PF00702">
    <property type="entry name" value="Hydrolase"/>
    <property type="match status" value="1"/>
</dbReference>
<dbReference type="InterPro" id="IPR005196">
    <property type="entry name" value="Glyco_hydro_65_N"/>
</dbReference>
<evidence type="ECO:0000259" key="4">
    <source>
        <dbReference type="Pfam" id="PF03633"/>
    </source>
</evidence>
<dbReference type="PANTHER" id="PTHR11051:SF8">
    <property type="entry name" value="PROTEIN-GLUCOSYLGALACTOSYLHYDROXYLYSINE GLUCOSIDASE"/>
    <property type="match status" value="1"/>
</dbReference>
<evidence type="ECO:0000313" key="6">
    <source>
        <dbReference type="EMBL" id="SDJ88318.1"/>
    </source>
</evidence>
<dbReference type="InterPro" id="IPR006439">
    <property type="entry name" value="HAD-SF_hydro_IA"/>
</dbReference>
<dbReference type="Proteomes" id="UP000198701">
    <property type="component" value="Unassembled WGS sequence"/>
</dbReference>
<dbReference type="NCBIfam" id="TIGR01509">
    <property type="entry name" value="HAD-SF-IA-v3"/>
    <property type="match status" value="1"/>
</dbReference>
<dbReference type="Pfam" id="PF03636">
    <property type="entry name" value="Glyco_hydro_65N"/>
    <property type="match status" value="1"/>
</dbReference>
<dbReference type="InterPro" id="IPR010976">
    <property type="entry name" value="B-phosphoglucomutase_hydrolase"/>
</dbReference>
<protein>
    <submittedName>
        <fullName evidence="6">Haloacid dehalogenase superfamily, subfamily IA, variant 3 with third motif having DD or ED/beta-phosphoglucomutase family hydrolase</fullName>
    </submittedName>
</protein>
<dbReference type="EMBL" id="FNFU01000001">
    <property type="protein sequence ID" value="SDJ88318.1"/>
    <property type="molecule type" value="Genomic_DNA"/>
</dbReference>
<dbReference type="Pfam" id="PF03633">
    <property type="entry name" value="Glyco_hydro_65C"/>
    <property type="match status" value="1"/>
</dbReference>
<dbReference type="SFLD" id="SFLDS00003">
    <property type="entry name" value="Haloacid_Dehalogenase"/>
    <property type="match status" value="1"/>
</dbReference>
<feature type="domain" description="Glycoside hydrolase family 65 central catalytic" evidence="3">
    <location>
        <begin position="594"/>
        <end position="989"/>
    </location>
</feature>
<dbReference type="SUPFAM" id="SSF48208">
    <property type="entry name" value="Six-hairpin glycosidases"/>
    <property type="match status" value="1"/>
</dbReference>
<dbReference type="Gene3D" id="2.60.420.10">
    <property type="entry name" value="Maltose phosphorylase, domain 3"/>
    <property type="match status" value="1"/>
</dbReference>
<dbReference type="InterPro" id="IPR008928">
    <property type="entry name" value="6-hairpin_glycosidase_sf"/>
</dbReference>
<comment type="similarity">
    <text evidence="1">Belongs to the HAD-like hydrolase superfamily. CbbY/CbbZ/Gph/YieH family.</text>
</comment>
<dbReference type="FunFam" id="1.50.10.10:FF:000053">
    <property type="entry name" value="Putative glycosyl hydrolase"/>
    <property type="match status" value="1"/>
</dbReference>
<dbReference type="InterPro" id="IPR037018">
    <property type="entry name" value="GH65_N"/>
</dbReference>
<reference evidence="6 7" key="1">
    <citation type="submission" date="2016-10" db="EMBL/GenBank/DDBJ databases">
        <authorList>
            <person name="de Groot N.N."/>
        </authorList>
    </citation>
    <scope>NUCLEOTIDE SEQUENCE [LARGE SCALE GENOMIC DNA]</scope>
    <source>
        <strain evidence="6 7">CGMCC 1.5382</strain>
    </source>
</reference>
<dbReference type="SFLD" id="SFLDG01129">
    <property type="entry name" value="C1.5:_HAD__Beta-PGM__Phosphata"/>
    <property type="match status" value="1"/>
</dbReference>
<dbReference type="STRING" id="386301.SAMN05216282_101168"/>
<accession>A0A1G8XCJ1</accession>
<keyword evidence="7" id="KW-1185">Reference proteome</keyword>
<dbReference type="InterPro" id="IPR005194">
    <property type="entry name" value="Glyco_hydro_65_C"/>
</dbReference>
<name>A0A1G8XCJ1_9MICO</name>
<evidence type="ECO:0000256" key="1">
    <source>
        <dbReference type="ARBA" id="ARBA00006171"/>
    </source>
</evidence>
<keyword evidence="2" id="KW-0326">Glycosidase</keyword>
<dbReference type="RefSeq" id="WP_198417119.1">
    <property type="nucleotide sequence ID" value="NZ_FNFU01000001.1"/>
</dbReference>
<proteinExistence type="inferred from homology"/>
<evidence type="ECO:0000313" key="7">
    <source>
        <dbReference type="Proteomes" id="UP000198701"/>
    </source>
</evidence>
<dbReference type="GO" id="GO:0030246">
    <property type="term" value="F:carbohydrate binding"/>
    <property type="evidence" value="ECO:0007669"/>
    <property type="project" value="InterPro"/>
</dbReference>
<evidence type="ECO:0000259" key="5">
    <source>
        <dbReference type="Pfam" id="PF03636"/>
    </source>
</evidence>
<dbReference type="GO" id="GO:0004553">
    <property type="term" value="F:hydrolase activity, hydrolyzing O-glycosyl compounds"/>
    <property type="evidence" value="ECO:0007669"/>
    <property type="project" value="TreeGrafter"/>
</dbReference>
<dbReference type="InterPro" id="IPR023214">
    <property type="entry name" value="HAD_sf"/>
</dbReference>
<dbReference type="InterPro" id="IPR011013">
    <property type="entry name" value="Gal_mutarotase_sf_dom"/>
</dbReference>
<dbReference type="PANTHER" id="PTHR11051">
    <property type="entry name" value="GLYCOSYL HYDROLASE-RELATED"/>
    <property type="match status" value="1"/>
</dbReference>
<dbReference type="Gene3D" id="2.70.98.40">
    <property type="entry name" value="Glycoside hydrolase, family 65, N-terminal domain"/>
    <property type="match status" value="1"/>
</dbReference>
<sequence>MTEIEPQHSPRSGREAVIFDLDGVVTDTASVHALAWKALFDEQLPLLSAGPVPAFDVGADYRRYVDGRPREDGIRNFLASRGLEAAPERITALADRKQALFEQLIGGGVQGYPGTVALLRRLRGQGIPTAVVTSSRNCQAVLAAAGLTGLFDARVDGTDAARLGLPGKPDPAMFLEAARLLRVSPGHAVVIEDAEAGVRAASRGGFGLVIGVDRTGYGDRLRAEGADLVVTDLGELDLRDLDLRMPNLDGADVGFPDLPREPGPEFPGWAGGDSGSDPWLLRYVGFDPATEGLREALCTLGNGYWGTRGAATETGADGVHYPGTYLAGVYNRVHTQLGDRSVEDEHLVNGPNWLPLWFKVAENDWFRPGGSQLISYLQELDLRRGMLRRVIRFRDEAGRTTTVTSDRFVSQAAPRLAVLTTTFEAEDWSGPITIRSALEGRVANRNVAADRLLTGSHLIPRTAAAIDGETVLLEVETNQSGIHIAMAARTRAHRAGARIPLSPRLLHDDEGWVAHEFEVDLAPGHPVTVEKTVIVGTSRDRAIASPARAVATWMRRLPEPERLAAAHERAWQILWDEFAVRMHTSERASLALNLNTFHVLQTLAAVDADLDAGMPARGLHGEGYRGHVFWDELFVYPILTLRRPDLSRALLGYRYRRLDEARAAAKESGFEGAMFPWQSGIDGREVTPTEFFNTRSGTWMPDNSHLQRHVGLALAYSVWQHYQSTADLEFLIRQGAEILLEVARFFASLARYDETADRYDIEGVMGPDEFHDGYPGSPGSGLRNNAYTNVMTAWVLRRAIETVSLLEGRYCRPLWNRLRLRPEEVGRWEHIGRRLRVPFHADGVISQFEGYEDLAEFDWQAYGDRYDSIGRLDLILQAEGDTTNNYRVSKQADVLMLLYLFSAEELRELLHEMGYALPPEAIVRTVEFYGARSTHGSTLSNVVHSWLEARRDREASWDFLTRALESDLADIQGGSTPEGIHLGAMAGSMDMVVRCYTGLEIREDMLWLHPVLPAELARVVFTINYREQPIRLEVTATTLRLRLHAGGATPIRVRVEGRESMLAPGETRDFVLGPSAEL</sequence>
<dbReference type="SUPFAM" id="SSF74650">
    <property type="entry name" value="Galactose mutarotase-like"/>
    <property type="match status" value="1"/>
</dbReference>